<dbReference type="EMBL" id="SHLC01000001">
    <property type="protein sequence ID" value="RZU66142.1"/>
    <property type="molecule type" value="Genomic_DNA"/>
</dbReference>
<feature type="transmembrane region" description="Helical" evidence="6">
    <location>
        <begin position="402"/>
        <end position="421"/>
    </location>
</feature>
<keyword evidence="2 6" id="KW-0812">Transmembrane</keyword>
<feature type="transmembrane region" description="Helical" evidence="6">
    <location>
        <begin position="278"/>
        <end position="301"/>
    </location>
</feature>
<reference evidence="8 9" key="1">
    <citation type="submission" date="2019-02" db="EMBL/GenBank/DDBJ databases">
        <title>Sequencing the genomes of 1000 actinobacteria strains.</title>
        <authorList>
            <person name="Klenk H.-P."/>
        </authorList>
    </citation>
    <scope>NUCLEOTIDE SEQUENCE [LARGE SCALE GENOMIC DNA]</scope>
    <source>
        <strain evidence="8 9">DSM 18319</strain>
    </source>
</reference>
<evidence type="ECO:0000313" key="8">
    <source>
        <dbReference type="EMBL" id="RZU66142.1"/>
    </source>
</evidence>
<feature type="transmembrane region" description="Helical" evidence="6">
    <location>
        <begin position="375"/>
        <end position="396"/>
    </location>
</feature>
<evidence type="ECO:0000313" key="9">
    <source>
        <dbReference type="Proteomes" id="UP000291483"/>
    </source>
</evidence>
<proteinExistence type="predicted"/>
<dbReference type="GO" id="GO:0022857">
    <property type="term" value="F:transmembrane transporter activity"/>
    <property type="evidence" value="ECO:0007669"/>
    <property type="project" value="InterPro"/>
</dbReference>
<feature type="transmembrane region" description="Helical" evidence="6">
    <location>
        <begin position="68"/>
        <end position="91"/>
    </location>
</feature>
<feature type="domain" description="Major facilitator superfamily (MFS) profile" evidence="7">
    <location>
        <begin position="25"/>
        <end position="425"/>
    </location>
</feature>
<comment type="caution">
    <text evidence="8">The sequence shown here is derived from an EMBL/GenBank/DDBJ whole genome shotgun (WGS) entry which is preliminary data.</text>
</comment>
<evidence type="ECO:0000256" key="5">
    <source>
        <dbReference type="SAM" id="MobiDB-lite"/>
    </source>
</evidence>
<organism evidence="8 9">
    <name type="scientific">Microterricola gilva</name>
    <dbReference type="NCBI Taxonomy" id="393267"/>
    <lineage>
        <taxon>Bacteria</taxon>
        <taxon>Bacillati</taxon>
        <taxon>Actinomycetota</taxon>
        <taxon>Actinomycetes</taxon>
        <taxon>Micrococcales</taxon>
        <taxon>Microbacteriaceae</taxon>
        <taxon>Microterricola</taxon>
    </lineage>
</organism>
<dbReference type="OrthoDB" id="7584869at2"/>
<feature type="transmembrane region" description="Helical" evidence="6">
    <location>
        <begin position="337"/>
        <end position="354"/>
    </location>
</feature>
<evidence type="ECO:0000259" key="7">
    <source>
        <dbReference type="PROSITE" id="PS50850"/>
    </source>
</evidence>
<keyword evidence="9" id="KW-1185">Reference proteome</keyword>
<comment type="subcellular location">
    <subcellularLocation>
        <location evidence="1">Cell membrane</location>
        <topology evidence="1">Multi-pass membrane protein</topology>
    </subcellularLocation>
</comment>
<name>A0A4Q8AND0_9MICO</name>
<feature type="transmembrane region" description="Helical" evidence="6">
    <location>
        <begin position="243"/>
        <end position="266"/>
    </location>
</feature>
<feature type="transmembrane region" description="Helical" evidence="6">
    <location>
        <begin position="129"/>
        <end position="151"/>
    </location>
</feature>
<dbReference type="PANTHER" id="PTHR23528:SF1">
    <property type="entry name" value="MAJOR FACILITATOR SUPERFAMILY (MFS) PROFILE DOMAIN-CONTAINING PROTEIN"/>
    <property type="match status" value="1"/>
</dbReference>
<dbReference type="InterPro" id="IPR036259">
    <property type="entry name" value="MFS_trans_sf"/>
</dbReference>
<evidence type="ECO:0000256" key="4">
    <source>
        <dbReference type="ARBA" id="ARBA00023136"/>
    </source>
</evidence>
<evidence type="ECO:0000256" key="1">
    <source>
        <dbReference type="ARBA" id="ARBA00004651"/>
    </source>
</evidence>
<dbReference type="Proteomes" id="UP000291483">
    <property type="component" value="Unassembled WGS sequence"/>
</dbReference>
<dbReference type="Pfam" id="PF07690">
    <property type="entry name" value="MFS_1"/>
    <property type="match status" value="1"/>
</dbReference>
<dbReference type="AlphaFoldDB" id="A0A4Q8AND0"/>
<gene>
    <name evidence="8" type="ORF">EV379_2490</name>
</gene>
<feature type="transmembrane region" description="Helical" evidence="6">
    <location>
        <begin position="103"/>
        <end position="123"/>
    </location>
</feature>
<feature type="transmembrane region" description="Helical" evidence="6">
    <location>
        <begin position="313"/>
        <end position="331"/>
    </location>
</feature>
<feature type="transmembrane region" description="Helical" evidence="6">
    <location>
        <begin position="163"/>
        <end position="185"/>
    </location>
</feature>
<sequence length="425" mass="44635">MANPITDADISASTVPSTAPPEKLTPQLRRFFSFIVPVNIAIYLVIGAVPGVLLPLQVQGIDEANKAANLAIITGIGAVAAMIVSPIAGLISDRTRSRFGRRAPWMLGGAIATGLALVGMGFANGVVQLVIAWTIVQITLNLVISPLTALLPDRVPTAVRGLFATLSGIGMMVGALGGQVLGAAFAQNIQAAYLVLPGIMIVVITLFVILSPDASSKDRINEPFSLVVFLKTFWVSPRRHPDFFWGFLSRLFLFTGYFTVTGYQLYILQDYIGLGDDAIGLVPVLGVVSLIGIVISTAFSGPLSDRIRRRKPFVMGASIVMAIAMLLPLAMPSVLGMIVFTALCGLGFGAYMAVDSALMSEVLPSEGTFAKDLGVLNIAATLPQTIGPFLSGAIVVAFGYPALFPVGLVLAVLGALVVIPIKSVR</sequence>
<dbReference type="GO" id="GO:0005886">
    <property type="term" value="C:plasma membrane"/>
    <property type="evidence" value="ECO:0007669"/>
    <property type="project" value="UniProtKB-SubCell"/>
</dbReference>
<dbReference type="PROSITE" id="PS50850">
    <property type="entry name" value="MFS"/>
    <property type="match status" value="1"/>
</dbReference>
<evidence type="ECO:0000256" key="6">
    <source>
        <dbReference type="SAM" id="Phobius"/>
    </source>
</evidence>
<feature type="transmembrane region" description="Helical" evidence="6">
    <location>
        <begin position="31"/>
        <end position="56"/>
    </location>
</feature>
<evidence type="ECO:0000256" key="2">
    <source>
        <dbReference type="ARBA" id="ARBA00022692"/>
    </source>
</evidence>
<evidence type="ECO:0000256" key="3">
    <source>
        <dbReference type="ARBA" id="ARBA00022989"/>
    </source>
</evidence>
<feature type="region of interest" description="Disordered" evidence="5">
    <location>
        <begin position="1"/>
        <end position="21"/>
    </location>
</feature>
<feature type="transmembrane region" description="Helical" evidence="6">
    <location>
        <begin position="191"/>
        <end position="210"/>
    </location>
</feature>
<dbReference type="InterPro" id="IPR020846">
    <property type="entry name" value="MFS_dom"/>
</dbReference>
<dbReference type="PANTHER" id="PTHR23528">
    <property type="match status" value="1"/>
</dbReference>
<protein>
    <submittedName>
        <fullName evidence="8">Na+/melibiose symporter-like transporter</fullName>
    </submittedName>
</protein>
<keyword evidence="4 6" id="KW-0472">Membrane</keyword>
<dbReference type="InterPro" id="IPR011701">
    <property type="entry name" value="MFS"/>
</dbReference>
<keyword evidence="3 6" id="KW-1133">Transmembrane helix</keyword>
<dbReference type="Gene3D" id="1.20.1250.20">
    <property type="entry name" value="MFS general substrate transporter like domains"/>
    <property type="match status" value="2"/>
</dbReference>
<dbReference type="RefSeq" id="WP_130506384.1">
    <property type="nucleotide sequence ID" value="NZ_SHLC01000001.1"/>
</dbReference>
<dbReference type="SUPFAM" id="SSF103473">
    <property type="entry name" value="MFS general substrate transporter"/>
    <property type="match status" value="1"/>
</dbReference>
<accession>A0A4Q8AND0</accession>